<evidence type="ECO:0000256" key="1">
    <source>
        <dbReference type="SAM" id="SignalP"/>
    </source>
</evidence>
<dbReference type="KEGG" id="bgp:BGL_2c21550"/>
<accession>A0A0B6SDA0</accession>
<evidence type="ECO:0008006" key="4">
    <source>
        <dbReference type="Google" id="ProtNLM"/>
    </source>
</evidence>
<keyword evidence="1" id="KW-0732">Signal</keyword>
<feature type="signal peptide" evidence="1">
    <location>
        <begin position="1"/>
        <end position="25"/>
    </location>
</feature>
<sequence length="79" mass="9052">MKQRNLIATTLVAVGIALSSAAAHAEVVVTPGGPTVVIGWHGDRYWDGHRYWERQEWMDHHRHDRPHCPPGHWGHNECR</sequence>
<name>A0A0B6SDA0_BURPL</name>
<reference evidence="3" key="1">
    <citation type="submission" date="2011-03" db="EMBL/GenBank/DDBJ databases">
        <authorList>
            <person name="Voget S."/>
            <person name="Streit W.R."/>
            <person name="Jaeger K.E."/>
            <person name="Daniel R."/>
        </authorList>
    </citation>
    <scope>NUCLEOTIDE SEQUENCE [LARGE SCALE GENOMIC DNA]</scope>
    <source>
        <strain evidence="3">PG1</strain>
    </source>
</reference>
<dbReference type="RefSeq" id="WP_042628518.1">
    <property type="nucleotide sequence ID" value="NZ_BSTO01000020.1"/>
</dbReference>
<dbReference type="AlphaFoldDB" id="A0A0B6SDA0"/>
<keyword evidence="3" id="KW-1185">Reference proteome</keyword>
<dbReference type="KEGG" id="bpla:bpln_2g21750"/>
<organism evidence="2 3">
    <name type="scientific">Burkholderia plantarii</name>
    <dbReference type="NCBI Taxonomy" id="41899"/>
    <lineage>
        <taxon>Bacteria</taxon>
        <taxon>Pseudomonadati</taxon>
        <taxon>Pseudomonadota</taxon>
        <taxon>Betaproteobacteria</taxon>
        <taxon>Burkholderiales</taxon>
        <taxon>Burkholderiaceae</taxon>
        <taxon>Burkholderia</taxon>
    </lineage>
</organism>
<reference evidence="2 3" key="2">
    <citation type="journal article" date="2016" name="Appl. Microbiol. Biotechnol.">
        <title>Mutations improving production and secretion of extracellular lipase by Burkholderia glumae PG1.</title>
        <authorList>
            <person name="Knapp A."/>
            <person name="Voget S."/>
            <person name="Gao R."/>
            <person name="Zaburannyi N."/>
            <person name="Krysciak D."/>
            <person name="Breuer M."/>
            <person name="Hauer B."/>
            <person name="Streit W.R."/>
            <person name="Muller R."/>
            <person name="Daniel R."/>
            <person name="Jaeger K.E."/>
        </authorList>
    </citation>
    <scope>NUCLEOTIDE SEQUENCE [LARGE SCALE GENOMIC DNA]</scope>
    <source>
        <strain evidence="2 3">PG1</strain>
    </source>
</reference>
<dbReference type="Proteomes" id="UP000031838">
    <property type="component" value="Chromosome 2"/>
</dbReference>
<evidence type="ECO:0000313" key="3">
    <source>
        <dbReference type="Proteomes" id="UP000031838"/>
    </source>
</evidence>
<protein>
    <recommendedName>
        <fullName evidence="4">Lipoprotein</fullName>
    </recommendedName>
</protein>
<gene>
    <name evidence="2" type="ORF">BGL_2c21550</name>
</gene>
<dbReference type="HOGENOM" id="CLU_129162_0_0_4"/>
<proteinExistence type="predicted"/>
<evidence type="ECO:0000313" key="2">
    <source>
        <dbReference type="EMBL" id="AJK50216.1"/>
    </source>
</evidence>
<dbReference type="EMBL" id="CP002581">
    <property type="protein sequence ID" value="AJK50216.1"/>
    <property type="molecule type" value="Genomic_DNA"/>
</dbReference>
<feature type="chain" id="PRO_5002109919" description="Lipoprotein" evidence="1">
    <location>
        <begin position="26"/>
        <end position="79"/>
    </location>
</feature>